<dbReference type="AlphaFoldDB" id="A0A165XDH2"/>
<organism evidence="2 3">
    <name type="scientific">Sistotremastrum suecicum HHB10207 ss-3</name>
    <dbReference type="NCBI Taxonomy" id="1314776"/>
    <lineage>
        <taxon>Eukaryota</taxon>
        <taxon>Fungi</taxon>
        <taxon>Dikarya</taxon>
        <taxon>Basidiomycota</taxon>
        <taxon>Agaricomycotina</taxon>
        <taxon>Agaricomycetes</taxon>
        <taxon>Sistotremastrales</taxon>
        <taxon>Sistotremastraceae</taxon>
        <taxon>Sistotremastrum</taxon>
    </lineage>
</organism>
<evidence type="ECO:0000256" key="1">
    <source>
        <dbReference type="SAM" id="MobiDB-lite"/>
    </source>
</evidence>
<reference evidence="2 3" key="1">
    <citation type="journal article" date="2016" name="Mol. Biol. Evol.">
        <title>Comparative Genomics of Early-Diverging Mushroom-Forming Fungi Provides Insights into the Origins of Lignocellulose Decay Capabilities.</title>
        <authorList>
            <person name="Nagy L.G."/>
            <person name="Riley R."/>
            <person name="Tritt A."/>
            <person name="Adam C."/>
            <person name="Daum C."/>
            <person name="Floudas D."/>
            <person name="Sun H."/>
            <person name="Yadav J.S."/>
            <person name="Pangilinan J."/>
            <person name="Larsson K.H."/>
            <person name="Matsuura K."/>
            <person name="Barry K."/>
            <person name="Labutti K."/>
            <person name="Kuo R."/>
            <person name="Ohm R.A."/>
            <person name="Bhattacharya S.S."/>
            <person name="Shirouzu T."/>
            <person name="Yoshinaga Y."/>
            <person name="Martin F.M."/>
            <person name="Grigoriev I.V."/>
            <person name="Hibbett D.S."/>
        </authorList>
    </citation>
    <scope>NUCLEOTIDE SEQUENCE [LARGE SCALE GENOMIC DNA]</scope>
    <source>
        <strain evidence="2 3">HHB10207 ss-3</strain>
    </source>
</reference>
<evidence type="ECO:0000313" key="2">
    <source>
        <dbReference type="EMBL" id="KZT32085.1"/>
    </source>
</evidence>
<dbReference type="Proteomes" id="UP000076798">
    <property type="component" value="Unassembled WGS sequence"/>
</dbReference>
<feature type="region of interest" description="Disordered" evidence="1">
    <location>
        <begin position="39"/>
        <end position="106"/>
    </location>
</feature>
<name>A0A165XDH2_9AGAM</name>
<sequence>MCPIQWIPLEISSPARLIGAFHDAVSAGPAEIAYLLPSYDNAGPPQDDQFRLSPQQHYDVSPDMMEFHDPSQTRRSSSSASTVENTGPSIQTATRGTGRPRRFQIERRCKDRRNDSLNRVKDQLRVRGYPTERTDGTQANVMYKAADIMR</sequence>
<accession>A0A165XDH2</accession>
<keyword evidence="3" id="KW-1185">Reference proteome</keyword>
<proteinExistence type="predicted"/>
<feature type="compositionally biased region" description="Low complexity" evidence="1">
    <location>
        <begin position="73"/>
        <end position="82"/>
    </location>
</feature>
<feature type="compositionally biased region" description="Polar residues" evidence="1">
    <location>
        <begin position="83"/>
        <end position="95"/>
    </location>
</feature>
<gene>
    <name evidence="2" type="ORF">SISSUDRAFT_585802</name>
</gene>
<protein>
    <submittedName>
        <fullName evidence="2">Uncharacterized protein</fullName>
    </submittedName>
</protein>
<evidence type="ECO:0000313" key="3">
    <source>
        <dbReference type="Proteomes" id="UP000076798"/>
    </source>
</evidence>
<dbReference type="EMBL" id="KV428391">
    <property type="protein sequence ID" value="KZT32085.1"/>
    <property type="molecule type" value="Genomic_DNA"/>
</dbReference>